<proteinExistence type="predicted"/>
<sequence>MAADRWRCALQSPGSKWSESLVDQGDNVVLTPKNVQALRTLFNVAHRLHNLLGPSWVLVLETLAALDRAIHSPHATTQEASTTVPKLTRDSSGQYSDFNILSSLNSQLFESSALMRVSAVKSLLSALRQLSHQCMVSTLSGIGQASSQKIGSICFSVERMLSIIVNNLHRVEPLWNEVVGHFLELADSSNQHVRNVALDALDQSICAVLGSEQFQECTSRTNNLSRNIETTFTELRSLECAIISPLTVLYSSTQSFDVRAGSLKILLHVLERHGEKLHYSWPNILELLRSVADASEKDIVALGFQVRKEKL</sequence>
<organism evidence="2 3">
    <name type="scientific">Ilex paraguariensis</name>
    <name type="common">yerba mate</name>
    <dbReference type="NCBI Taxonomy" id="185542"/>
    <lineage>
        <taxon>Eukaryota</taxon>
        <taxon>Viridiplantae</taxon>
        <taxon>Streptophyta</taxon>
        <taxon>Embryophyta</taxon>
        <taxon>Tracheophyta</taxon>
        <taxon>Spermatophyta</taxon>
        <taxon>Magnoliopsida</taxon>
        <taxon>eudicotyledons</taxon>
        <taxon>Gunneridae</taxon>
        <taxon>Pentapetalae</taxon>
        <taxon>asterids</taxon>
        <taxon>campanulids</taxon>
        <taxon>Aquifoliales</taxon>
        <taxon>Aquifoliaceae</taxon>
        <taxon>Ilex</taxon>
    </lineage>
</organism>
<gene>
    <name evidence="2" type="ORF">ILEXP_LOCUS57692</name>
</gene>
<dbReference type="InterPro" id="IPR011989">
    <property type="entry name" value="ARM-like"/>
</dbReference>
<dbReference type="SUPFAM" id="SSF48371">
    <property type="entry name" value="ARM repeat"/>
    <property type="match status" value="1"/>
</dbReference>
<dbReference type="Proteomes" id="UP001642360">
    <property type="component" value="Unassembled WGS sequence"/>
</dbReference>
<dbReference type="InterPro" id="IPR016024">
    <property type="entry name" value="ARM-type_fold"/>
</dbReference>
<dbReference type="Gene3D" id="1.25.10.10">
    <property type="entry name" value="Leucine-rich Repeat Variant"/>
    <property type="match status" value="1"/>
</dbReference>
<feature type="domain" description="Mon2/Sec7/BIG1-like HDS" evidence="1">
    <location>
        <begin position="241"/>
        <end position="306"/>
    </location>
</feature>
<dbReference type="PANTHER" id="PTHR34199:SF4">
    <property type="entry name" value="ARM REPEAT SUPERFAMILY PROTEIN"/>
    <property type="match status" value="1"/>
</dbReference>
<accession>A0ABC8V1G7</accession>
<dbReference type="Pfam" id="PF09324">
    <property type="entry name" value="Sec7-like_HDS"/>
    <property type="match status" value="1"/>
</dbReference>
<protein>
    <recommendedName>
        <fullName evidence="1">Mon2/Sec7/BIG1-like HDS domain-containing protein</fullName>
    </recommendedName>
</protein>
<dbReference type="EMBL" id="CAUOFW020009836">
    <property type="protein sequence ID" value="CAK9187180.1"/>
    <property type="molecule type" value="Genomic_DNA"/>
</dbReference>
<reference evidence="2 3" key="1">
    <citation type="submission" date="2024-02" db="EMBL/GenBank/DDBJ databases">
        <authorList>
            <person name="Vignale AGUSTIN F."/>
            <person name="Sosa J E."/>
            <person name="Modenutti C."/>
        </authorList>
    </citation>
    <scope>NUCLEOTIDE SEQUENCE [LARGE SCALE GENOMIC DNA]</scope>
</reference>
<dbReference type="PANTHER" id="PTHR34199">
    <property type="entry name" value="NUMOD3 MOTIF FAMILY PROTEIN, EXPRESSED"/>
    <property type="match status" value="1"/>
</dbReference>
<evidence type="ECO:0000259" key="1">
    <source>
        <dbReference type="Pfam" id="PF09324"/>
    </source>
</evidence>
<evidence type="ECO:0000313" key="3">
    <source>
        <dbReference type="Proteomes" id="UP001642360"/>
    </source>
</evidence>
<comment type="caution">
    <text evidence="2">The sequence shown here is derived from an EMBL/GenBank/DDBJ whole genome shotgun (WGS) entry which is preliminary data.</text>
</comment>
<keyword evidence="3" id="KW-1185">Reference proteome</keyword>
<dbReference type="InterPro" id="IPR015403">
    <property type="entry name" value="Mon2/Sec7/BIG1-like_HDS"/>
</dbReference>
<dbReference type="AlphaFoldDB" id="A0ABC8V1G7"/>
<name>A0ABC8V1G7_9AQUA</name>
<evidence type="ECO:0000313" key="2">
    <source>
        <dbReference type="EMBL" id="CAK9187180.1"/>
    </source>
</evidence>